<sequence>MTPTPKKLEPAYCYCSELAYSDILARQQADPLPFKQAMRVHCQSGDRCGRCLWKLEQLLRSHDCYVSD</sequence>
<comment type="caution">
    <text evidence="1">The sequence shown here is derived from an EMBL/GenBank/DDBJ whole genome shotgun (WGS) entry which is preliminary data.</text>
</comment>
<organism evidence="1">
    <name type="scientific">Oscillatoriales cyanobacterium SpSt-402</name>
    <dbReference type="NCBI Taxonomy" id="2282168"/>
    <lineage>
        <taxon>Bacteria</taxon>
        <taxon>Bacillati</taxon>
        <taxon>Cyanobacteriota</taxon>
        <taxon>Cyanophyceae</taxon>
        <taxon>Oscillatoriophycideae</taxon>
        <taxon>Oscillatoriales</taxon>
    </lineage>
</organism>
<protein>
    <submittedName>
        <fullName evidence="1">(2Fe-2S)-binding protein</fullName>
    </submittedName>
</protein>
<dbReference type="EMBL" id="DSRD01000810">
    <property type="protein sequence ID" value="HGW95174.1"/>
    <property type="molecule type" value="Genomic_DNA"/>
</dbReference>
<proteinExistence type="predicted"/>
<gene>
    <name evidence="1" type="ORF">ENR47_12990</name>
</gene>
<accession>A0A832H4A1</accession>
<dbReference type="AlphaFoldDB" id="A0A832H4A1"/>
<evidence type="ECO:0000313" key="1">
    <source>
        <dbReference type="EMBL" id="HGW95174.1"/>
    </source>
</evidence>
<reference evidence="1" key="1">
    <citation type="journal article" date="2020" name="mSystems">
        <title>Genome- and Community-Level Interaction Insights into Carbon Utilization and Element Cycling Functions of Hydrothermarchaeota in Hydrothermal Sediment.</title>
        <authorList>
            <person name="Zhou Z."/>
            <person name="Liu Y."/>
            <person name="Xu W."/>
            <person name="Pan J."/>
            <person name="Luo Z.H."/>
            <person name="Li M."/>
        </authorList>
    </citation>
    <scope>NUCLEOTIDE SEQUENCE [LARGE SCALE GENOMIC DNA]</scope>
    <source>
        <strain evidence="1">SpSt-402</strain>
    </source>
</reference>
<name>A0A832H4A1_9CYAN</name>